<dbReference type="Proteomes" id="UP000660708">
    <property type="component" value="Unassembled WGS sequence"/>
</dbReference>
<evidence type="ECO:0000313" key="2">
    <source>
        <dbReference type="Proteomes" id="UP000660708"/>
    </source>
</evidence>
<dbReference type="EMBL" id="AQHF01000016">
    <property type="protein sequence ID" value="MBE0344634.1"/>
    <property type="molecule type" value="Genomic_DNA"/>
</dbReference>
<accession>A0A8I0MRV7</accession>
<evidence type="ECO:0000313" key="1">
    <source>
        <dbReference type="EMBL" id="MBE0344634.1"/>
    </source>
</evidence>
<name>A0A8I0MRV7_9GAMM</name>
<reference evidence="1 2" key="1">
    <citation type="submission" date="2015-06" db="EMBL/GenBank/DDBJ databases">
        <title>Genome sequence of Pseudoalteromonas peptidolytica.</title>
        <authorList>
            <person name="Xie B.-B."/>
            <person name="Rong J.-C."/>
            <person name="Qin Q.-L."/>
            <person name="Zhang Y.-Z."/>
        </authorList>
    </citation>
    <scope>NUCLEOTIDE SEQUENCE [LARGE SCALE GENOMIC DNA]</scope>
    <source>
        <strain evidence="1 2">F12-50-A1</strain>
    </source>
</reference>
<sequence length="62" mass="7083">MQLKLNTFSVITTVVIKLVPICVALEGHNNKLITQPNFCKYSLILLYKLTKEIILNIILKPE</sequence>
<gene>
    <name evidence="1" type="ORF">PPEP_a4156</name>
</gene>
<protein>
    <submittedName>
        <fullName evidence="1">Uncharacterized protein</fullName>
    </submittedName>
</protein>
<dbReference type="AlphaFoldDB" id="A0A8I0MRV7"/>
<proteinExistence type="predicted"/>
<comment type="caution">
    <text evidence="1">The sequence shown here is derived from an EMBL/GenBank/DDBJ whole genome shotgun (WGS) entry which is preliminary data.</text>
</comment>
<keyword evidence="2" id="KW-1185">Reference proteome</keyword>
<organism evidence="1 2">
    <name type="scientific">Pseudoalteromonas peptidolytica F12-50-A1</name>
    <dbReference type="NCBI Taxonomy" id="1315280"/>
    <lineage>
        <taxon>Bacteria</taxon>
        <taxon>Pseudomonadati</taxon>
        <taxon>Pseudomonadota</taxon>
        <taxon>Gammaproteobacteria</taxon>
        <taxon>Alteromonadales</taxon>
        <taxon>Pseudoalteromonadaceae</taxon>
        <taxon>Pseudoalteromonas</taxon>
    </lineage>
</organism>